<evidence type="ECO:0000313" key="2">
    <source>
        <dbReference type="Proteomes" id="UP001055072"/>
    </source>
</evidence>
<feature type="non-terminal residue" evidence="1">
    <location>
        <position position="1"/>
    </location>
</feature>
<sequence length="104" mass="11563">IYKPETTGTMSGDVKEAVKRLSIDDFNHIGEMPCLRTSLMSGIAAGAGIGIIRSMTLRSNRIGAFHWAFGTFMAISIGTWTMCQKSVRDERRRVQVVIEAMPRK</sequence>
<evidence type="ECO:0000313" key="1">
    <source>
        <dbReference type="EMBL" id="KAI0086937.1"/>
    </source>
</evidence>
<name>A0ACB8TXX9_9APHY</name>
<gene>
    <name evidence="1" type="ORF">BDY19DRAFT_872670</name>
</gene>
<proteinExistence type="predicted"/>
<comment type="caution">
    <text evidence="1">The sequence shown here is derived from an EMBL/GenBank/DDBJ whole genome shotgun (WGS) entry which is preliminary data.</text>
</comment>
<accession>A0ACB8TXX9</accession>
<protein>
    <submittedName>
        <fullName evidence="1">Uncharacterized protein</fullName>
    </submittedName>
</protein>
<dbReference type="EMBL" id="MU274920">
    <property type="protein sequence ID" value="KAI0086937.1"/>
    <property type="molecule type" value="Genomic_DNA"/>
</dbReference>
<keyword evidence="2" id="KW-1185">Reference proteome</keyword>
<dbReference type="Proteomes" id="UP001055072">
    <property type="component" value="Unassembled WGS sequence"/>
</dbReference>
<organism evidence="1 2">
    <name type="scientific">Irpex rosettiformis</name>
    <dbReference type="NCBI Taxonomy" id="378272"/>
    <lineage>
        <taxon>Eukaryota</taxon>
        <taxon>Fungi</taxon>
        <taxon>Dikarya</taxon>
        <taxon>Basidiomycota</taxon>
        <taxon>Agaricomycotina</taxon>
        <taxon>Agaricomycetes</taxon>
        <taxon>Polyporales</taxon>
        <taxon>Irpicaceae</taxon>
        <taxon>Irpex</taxon>
    </lineage>
</organism>
<feature type="non-terminal residue" evidence="1">
    <location>
        <position position="104"/>
    </location>
</feature>
<reference evidence="1" key="1">
    <citation type="journal article" date="2021" name="Environ. Microbiol.">
        <title>Gene family expansions and transcriptome signatures uncover fungal adaptations to wood decay.</title>
        <authorList>
            <person name="Hage H."/>
            <person name="Miyauchi S."/>
            <person name="Viragh M."/>
            <person name="Drula E."/>
            <person name="Min B."/>
            <person name="Chaduli D."/>
            <person name="Navarro D."/>
            <person name="Favel A."/>
            <person name="Norest M."/>
            <person name="Lesage-Meessen L."/>
            <person name="Balint B."/>
            <person name="Merenyi Z."/>
            <person name="de Eugenio L."/>
            <person name="Morin E."/>
            <person name="Martinez A.T."/>
            <person name="Baldrian P."/>
            <person name="Stursova M."/>
            <person name="Martinez M.J."/>
            <person name="Novotny C."/>
            <person name="Magnuson J.K."/>
            <person name="Spatafora J.W."/>
            <person name="Maurice S."/>
            <person name="Pangilinan J."/>
            <person name="Andreopoulos W."/>
            <person name="LaButti K."/>
            <person name="Hundley H."/>
            <person name="Na H."/>
            <person name="Kuo A."/>
            <person name="Barry K."/>
            <person name="Lipzen A."/>
            <person name="Henrissat B."/>
            <person name="Riley R."/>
            <person name="Ahrendt S."/>
            <person name="Nagy L.G."/>
            <person name="Grigoriev I.V."/>
            <person name="Martin F."/>
            <person name="Rosso M.N."/>
        </authorList>
    </citation>
    <scope>NUCLEOTIDE SEQUENCE</scope>
    <source>
        <strain evidence="1">CBS 384.51</strain>
    </source>
</reference>